<evidence type="ECO:0000256" key="2">
    <source>
        <dbReference type="ARBA" id="ARBA00022448"/>
    </source>
</evidence>
<evidence type="ECO:0000313" key="4">
    <source>
        <dbReference type="EMBL" id="TQE13180.1"/>
    </source>
</evidence>
<name>A0A540NRI6_MALBA</name>
<protein>
    <recommendedName>
        <fullName evidence="6">MI domain-containing protein</fullName>
    </recommendedName>
</protein>
<organism evidence="4 5">
    <name type="scientific">Malus baccata</name>
    <name type="common">Siberian crab apple</name>
    <name type="synonym">Pyrus baccata</name>
    <dbReference type="NCBI Taxonomy" id="106549"/>
    <lineage>
        <taxon>Eukaryota</taxon>
        <taxon>Viridiplantae</taxon>
        <taxon>Streptophyta</taxon>
        <taxon>Embryophyta</taxon>
        <taxon>Tracheophyta</taxon>
        <taxon>Spermatophyta</taxon>
        <taxon>Magnoliopsida</taxon>
        <taxon>eudicotyledons</taxon>
        <taxon>Gunneridae</taxon>
        <taxon>Pentapetalae</taxon>
        <taxon>rosids</taxon>
        <taxon>fabids</taxon>
        <taxon>Rosales</taxon>
        <taxon>Rosaceae</taxon>
        <taxon>Amygdaloideae</taxon>
        <taxon>Maleae</taxon>
        <taxon>Malus</taxon>
    </lineage>
</organism>
<keyword evidence="2" id="KW-0813">Transport</keyword>
<evidence type="ECO:0000256" key="1">
    <source>
        <dbReference type="ARBA" id="ARBA00010394"/>
    </source>
</evidence>
<keyword evidence="5" id="KW-1185">Reference proteome</keyword>
<dbReference type="GO" id="GO:0015031">
    <property type="term" value="P:protein transport"/>
    <property type="evidence" value="ECO:0007669"/>
    <property type="project" value="UniProtKB-KW"/>
</dbReference>
<proteinExistence type="inferred from homology"/>
<feature type="non-terminal residue" evidence="4">
    <location>
        <position position="1"/>
    </location>
</feature>
<gene>
    <name evidence="4" type="ORF">C1H46_001264</name>
</gene>
<dbReference type="InterPro" id="IPR011989">
    <property type="entry name" value="ARM-like"/>
</dbReference>
<dbReference type="Gene3D" id="1.25.10.10">
    <property type="entry name" value="Leucine-rich Repeat Variant"/>
    <property type="match status" value="1"/>
</dbReference>
<dbReference type="AlphaFoldDB" id="A0A540NRI6"/>
<accession>A0A540NRI6</accession>
<evidence type="ECO:0008006" key="6">
    <source>
        <dbReference type="Google" id="ProtNLM"/>
    </source>
</evidence>
<comment type="similarity">
    <text evidence="1">Belongs to the importin alpha family.</text>
</comment>
<dbReference type="Proteomes" id="UP000315295">
    <property type="component" value="Unassembled WGS sequence"/>
</dbReference>
<evidence type="ECO:0000256" key="3">
    <source>
        <dbReference type="ARBA" id="ARBA00022927"/>
    </source>
</evidence>
<comment type="caution">
    <text evidence="4">The sequence shown here is derived from an EMBL/GenBank/DDBJ whole genome shotgun (WGS) entry which is preliminary data.</text>
</comment>
<keyword evidence="3" id="KW-0653">Protein transport</keyword>
<dbReference type="InterPro" id="IPR016024">
    <property type="entry name" value="ARM-type_fold"/>
</dbReference>
<dbReference type="SUPFAM" id="SSF48371">
    <property type="entry name" value="ARM repeat"/>
    <property type="match status" value="1"/>
</dbReference>
<dbReference type="EMBL" id="VIEB01000013">
    <property type="protein sequence ID" value="TQE13180.1"/>
    <property type="molecule type" value="Genomic_DNA"/>
</dbReference>
<sequence>ILEHLVSLVGRGCLAGFIDLVNSADTKAARLGLQFTELVLRGMSNGDGLKLVEKENGIDAMERFQFHKNEDLRNMANSLVDKYLGDDYGLDE</sequence>
<evidence type="ECO:0000313" key="5">
    <source>
        <dbReference type="Proteomes" id="UP000315295"/>
    </source>
</evidence>
<reference evidence="4 5" key="1">
    <citation type="journal article" date="2019" name="G3 (Bethesda)">
        <title>Sequencing of a Wild Apple (Malus baccata) Genome Unravels the Differences Between Cultivated and Wild Apple Species Regarding Disease Resistance and Cold Tolerance.</title>
        <authorList>
            <person name="Chen X."/>
        </authorList>
    </citation>
    <scope>NUCLEOTIDE SEQUENCE [LARGE SCALE GENOMIC DNA]</scope>
    <source>
        <strain evidence="5">cv. Shandingzi</strain>
        <tissue evidence="4">Leaves</tissue>
    </source>
</reference>
<dbReference type="STRING" id="106549.A0A540NRI6"/>
<dbReference type="PANTHER" id="PTHR23316">
    <property type="entry name" value="IMPORTIN ALPHA"/>
    <property type="match status" value="1"/>
</dbReference>